<dbReference type="AlphaFoldDB" id="A0A0K8P9Z9"/>
<feature type="domain" description="4Fe-4S ferredoxin-type" evidence="6">
    <location>
        <begin position="206"/>
        <end position="233"/>
    </location>
</feature>
<dbReference type="STRING" id="1678840.ATC1_11262"/>
<protein>
    <submittedName>
        <fullName evidence="7">NAD-dependent dihydropyrimidine dehydrogenase, PreA subunit</fullName>
    </submittedName>
</protein>
<dbReference type="Proteomes" id="UP000053370">
    <property type="component" value="Unassembled WGS sequence"/>
</dbReference>
<dbReference type="PANTHER" id="PTHR24960:SF79">
    <property type="entry name" value="PHOTOSYSTEM I IRON-SULFUR CENTER"/>
    <property type="match status" value="1"/>
</dbReference>
<dbReference type="RefSeq" id="WP_062277458.1">
    <property type="nucleotide sequence ID" value="NZ_DF968179.1"/>
</dbReference>
<evidence type="ECO:0000313" key="7">
    <source>
        <dbReference type="EMBL" id="GAP39334.1"/>
    </source>
</evidence>
<dbReference type="InterPro" id="IPR050157">
    <property type="entry name" value="PSI_iron-sulfur_center"/>
</dbReference>
<dbReference type="NCBIfam" id="NF038196">
    <property type="entry name" value="ferrodoxin_EFR1"/>
    <property type="match status" value="1"/>
</dbReference>
<dbReference type="SUPFAM" id="SSF52218">
    <property type="entry name" value="Flavoproteins"/>
    <property type="match status" value="1"/>
</dbReference>
<keyword evidence="4" id="KW-0408">Iron</keyword>
<dbReference type="InterPro" id="IPR047964">
    <property type="entry name" value="EFR1-like"/>
</dbReference>
<evidence type="ECO:0000256" key="5">
    <source>
        <dbReference type="ARBA" id="ARBA00023014"/>
    </source>
</evidence>
<reference evidence="7" key="1">
    <citation type="journal article" date="2015" name="Genome Announc.">
        <title>Draft Genome Sequence of Anaerolineae Strain TC1, a Novel Isolate from a Methanogenic Wastewater Treatment System.</title>
        <authorList>
            <person name="Matsuura N."/>
            <person name="Tourlousse D.M."/>
            <person name="Sun L."/>
            <person name="Toyonaga M."/>
            <person name="Kuroda K."/>
            <person name="Ohashi A."/>
            <person name="Cruz R."/>
            <person name="Yamaguchi T."/>
            <person name="Sekiguchi Y."/>
        </authorList>
    </citation>
    <scope>NUCLEOTIDE SEQUENCE [LARGE SCALE GENOMIC DNA]</scope>
    <source>
        <strain evidence="7">TC1</strain>
    </source>
</reference>
<keyword evidence="2" id="KW-0004">4Fe-4S</keyword>
<comment type="cofactor">
    <cofactor evidence="1">
        <name>[4Fe-4S] cluster</name>
        <dbReference type="ChEBI" id="CHEBI:49883"/>
    </cofactor>
</comment>
<evidence type="ECO:0000259" key="6">
    <source>
        <dbReference type="PROSITE" id="PS51379"/>
    </source>
</evidence>
<sequence length="250" mass="28021">MIYYFSGTGNSEWVARQIAVGTGMNLGNIAQLSNTTAVSFPSQTNGVIGFVFPVHAWGAPEVVLEFTERLQIQESTYRFAVATCGDEAGFALDDFSKKFSLQSAWSIKMPNNYIPMADIDTPEQIRQKIAEARRLIPEICSHIQARNPVWQVHKGSFARLKSRIINPLFRSYALSAKGFYAEDHCTSCGICVKACPMENIELKEGRPVWNDRCVQCMSCIHRCPVRAIQIGNATKKRGRYTFEAFESGNF</sequence>
<dbReference type="PROSITE" id="PS51379">
    <property type="entry name" value="4FE4S_FER_2"/>
    <property type="match status" value="2"/>
</dbReference>
<dbReference type="PROSITE" id="PS00198">
    <property type="entry name" value="4FE4S_FER_1"/>
    <property type="match status" value="1"/>
</dbReference>
<dbReference type="InterPro" id="IPR017900">
    <property type="entry name" value="4Fe4S_Fe_S_CS"/>
</dbReference>
<dbReference type="GO" id="GO:0046872">
    <property type="term" value="F:metal ion binding"/>
    <property type="evidence" value="ECO:0007669"/>
    <property type="project" value="UniProtKB-KW"/>
</dbReference>
<evidence type="ECO:0000256" key="1">
    <source>
        <dbReference type="ARBA" id="ARBA00001966"/>
    </source>
</evidence>
<dbReference type="Pfam" id="PF13187">
    <property type="entry name" value="Fer4_9"/>
    <property type="match status" value="1"/>
</dbReference>
<dbReference type="InterPro" id="IPR029039">
    <property type="entry name" value="Flavoprotein-like_sf"/>
</dbReference>
<keyword evidence="8" id="KW-1185">Reference proteome</keyword>
<dbReference type="EMBL" id="DF968179">
    <property type="protein sequence ID" value="GAP39334.1"/>
    <property type="molecule type" value="Genomic_DNA"/>
</dbReference>
<dbReference type="PANTHER" id="PTHR24960">
    <property type="entry name" value="PHOTOSYSTEM I IRON-SULFUR CENTER-RELATED"/>
    <property type="match status" value="1"/>
</dbReference>
<keyword evidence="3" id="KW-0479">Metal-binding</keyword>
<evidence type="ECO:0000256" key="3">
    <source>
        <dbReference type="ARBA" id="ARBA00022723"/>
    </source>
</evidence>
<dbReference type="Gene3D" id="3.30.70.20">
    <property type="match status" value="1"/>
</dbReference>
<dbReference type="PATRIC" id="fig|1678840.3.peg.311"/>
<keyword evidence="5" id="KW-0411">Iron-sulfur</keyword>
<name>A0A0K8P9Z9_9CHLR</name>
<feature type="domain" description="4Fe-4S ferredoxin-type" evidence="6">
    <location>
        <begin position="176"/>
        <end position="205"/>
    </location>
</feature>
<gene>
    <name evidence="7" type="ORF">ATC1_11262</name>
</gene>
<evidence type="ECO:0000313" key="8">
    <source>
        <dbReference type="Proteomes" id="UP000053370"/>
    </source>
</evidence>
<proteinExistence type="predicted"/>
<dbReference type="OrthoDB" id="9803192at2"/>
<dbReference type="SUPFAM" id="SSF54862">
    <property type="entry name" value="4Fe-4S ferredoxins"/>
    <property type="match status" value="1"/>
</dbReference>
<evidence type="ECO:0000256" key="4">
    <source>
        <dbReference type="ARBA" id="ARBA00023004"/>
    </source>
</evidence>
<organism evidence="7">
    <name type="scientific">Flexilinea flocculi</name>
    <dbReference type="NCBI Taxonomy" id="1678840"/>
    <lineage>
        <taxon>Bacteria</taxon>
        <taxon>Bacillati</taxon>
        <taxon>Chloroflexota</taxon>
        <taxon>Anaerolineae</taxon>
        <taxon>Anaerolineales</taxon>
        <taxon>Anaerolineaceae</taxon>
        <taxon>Flexilinea</taxon>
    </lineage>
</organism>
<dbReference type="InterPro" id="IPR017896">
    <property type="entry name" value="4Fe4S_Fe-S-bd"/>
</dbReference>
<dbReference type="GO" id="GO:0051539">
    <property type="term" value="F:4 iron, 4 sulfur cluster binding"/>
    <property type="evidence" value="ECO:0007669"/>
    <property type="project" value="UniProtKB-KW"/>
</dbReference>
<accession>A0A0K8P9Z9</accession>
<dbReference type="Gene3D" id="3.40.50.360">
    <property type="match status" value="1"/>
</dbReference>
<evidence type="ECO:0000256" key="2">
    <source>
        <dbReference type="ARBA" id="ARBA00022485"/>
    </source>
</evidence>